<accession>K4AHL6</accession>
<dbReference type="Gramene" id="KQK90166">
    <property type="protein sequence ID" value="KQK90166"/>
    <property type="gene ID" value="SETIT_038373mg"/>
</dbReference>
<evidence type="ECO:0000313" key="2">
    <source>
        <dbReference type="Proteomes" id="UP000004995"/>
    </source>
</evidence>
<dbReference type="InParanoid" id="K4AHL6"/>
<dbReference type="EMBL" id="AGNK02005900">
    <property type="status" value="NOT_ANNOTATED_CDS"/>
    <property type="molecule type" value="Genomic_DNA"/>
</dbReference>
<name>K4AHL6_SETIT</name>
<sequence>MGTEICRLAYIDYCILHQPFSLICITSLYPSGVIFAGKNRDTHQSLICYFEADRVSACFDNLNYDLFSSPS</sequence>
<proteinExistence type="predicted"/>
<dbReference type="AlphaFoldDB" id="K4AHL6"/>
<keyword evidence="2" id="KW-1185">Reference proteome</keyword>
<dbReference type="EnsemblPlants" id="KQK90166">
    <property type="protein sequence ID" value="KQK90166"/>
    <property type="gene ID" value="SETIT_038373mg"/>
</dbReference>
<dbReference type="Proteomes" id="UP000004995">
    <property type="component" value="Unassembled WGS sequence"/>
</dbReference>
<reference evidence="2" key="1">
    <citation type="journal article" date="2012" name="Nat. Biotechnol.">
        <title>Reference genome sequence of the model plant Setaria.</title>
        <authorList>
            <person name="Bennetzen J.L."/>
            <person name="Schmutz J."/>
            <person name="Wang H."/>
            <person name="Percifield R."/>
            <person name="Hawkins J."/>
            <person name="Pontaroli A.C."/>
            <person name="Estep M."/>
            <person name="Feng L."/>
            <person name="Vaughn J.N."/>
            <person name="Grimwood J."/>
            <person name="Jenkins J."/>
            <person name="Barry K."/>
            <person name="Lindquist E."/>
            <person name="Hellsten U."/>
            <person name="Deshpande S."/>
            <person name="Wang X."/>
            <person name="Wu X."/>
            <person name="Mitros T."/>
            <person name="Triplett J."/>
            <person name="Yang X."/>
            <person name="Ye C.Y."/>
            <person name="Mauro-Herrera M."/>
            <person name="Wang L."/>
            <person name="Li P."/>
            <person name="Sharma M."/>
            <person name="Sharma R."/>
            <person name="Ronald P.C."/>
            <person name="Panaud O."/>
            <person name="Kellogg E.A."/>
            <person name="Brutnell T.P."/>
            <person name="Doust A.N."/>
            <person name="Tuskan G.A."/>
            <person name="Rokhsar D."/>
            <person name="Devos K.M."/>
        </authorList>
    </citation>
    <scope>NUCLEOTIDE SEQUENCE [LARGE SCALE GENOMIC DNA]</scope>
    <source>
        <strain evidence="2">cv. Yugu1</strain>
    </source>
</reference>
<organism evidence="1 2">
    <name type="scientific">Setaria italica</name>
    <name type="common">Foxtail millet</name>
    <name type="synonym">Panicum italicum</name>
    <dbReference type="NCBI Taxonomy" id="4555"/>
    <lineage>
        <taxon>Eukaryota</taxon>
        <taxon>Viridiplantae</taxon>
        <taxon>Streptophyta</taxon>
        <taxon>Embryophyta</taxon>
        <taxon>Tracheophyta</taxon>
        <taxon>Spermatophyta</taxon>
        <taxon>Magnoliopsida</taxon>
        <taxon>Liliopsida</taxon>
        <taxon>Poales</taxon>
        <taxon>Poaceae</taxon>
        <taxon>PACMAD clade</taxon>
        <taxon>Panicoideae</taxon>
        <taxon>Panicodae</taxon>
        <taxon>Paniceae</taxon>
        <taxon>Cenchrinae</taxon>
        <taxon>Setaria</taxon>
    </lineage>
</organism>
<dbReference type="HOGENOM" id="CLU_2744876_0_0_1"/>
<reference evidence="1" key="2">
    <citation type="submission" date="2018-08" db="UniProtKB">
        <authorList>
            <consortium name="EnsemblPlants"/>
        </authorList>
    </citation>
    <scope>IDENTIFICATION</scope>
    <source>
        <strain evidence="1">Yugu1</strain>
    </source>
</reference>
<evidence type="ECO:0000313" key="1">
    <source>
        <dbReference type="EnsemblPlants" id="KQK90166"/>
    </source>
</evidence>
<protein>
    <submittedName>
        <fullName evidence="1">Uncharacterized protein</fullName>
    </submittedName>
</protein>